<dbReference type="PANTHER" id="PTHR30050">
    <property type="entry name" value="CHROMOSOMAL REPLICATION INITIATOR PROTEIN DNAA"/>
    <property type="match status" value="1"/>
</dbReference>
<dbReference type="SUPFAM" id="SSF52540">
    <property type="entry name" value="P-loop containing nucleoside triphosphate hydrolases"/>
    <property type="match status" value="1"/>
</dbReference>
<accession>A0ABU9VBY7</accession>
<keyword evidence="2" id="KW-0067">ATP-binding</keyword>
<sequence length="294" mass="33046">MLDLNQRSEREALKAQQENLNEELSFAVEHKKPWQFGHWHSGEIRTIECTANAGHGDFGQFTLIGKDLRGNENFKVSRCPACIRDEIAQVDEKLRSLRVSDLLSEAGIARRFEHCEFATYQPVTPGAAKNLSACQRYAESWPDRLAAGTGLVMLGKCGTGKNHLAVSLAKTIIRNHLARVEITDVMRLTRAVKNTWRNNSDHTEDDVLDHFISLDLLIIDEVGVQFGSLAESAILQEVINARYESILPTILISNLTFDQLKDAIGERIVDRVTDGGRNRQVFNWESYRGNGVTE</sequence>
<dbReference type="Pfam" id="PF01695">
    <property type="entry name" value="IstB_IS21"/>
    <property type="match status" value="1"/>
</dbReference>
<dbReference type="RefSeq" id="WP_103278839.1">
    <property type="nucleotide sequence ID" value="NZ_JBCIVJ010000023.1"/>
</dbReference>
<dbReference type="Proteomes" id="UP001411173">
    <property type="component" value="Unassembled WGS sequence"/>
</dbReference>
<proteinExistence type="predicted"/>
<dbReference type="PANTHER" id="PTHR30050:SF4">
    <property type="entry name" value="ATP-BINDING PROTEIN RV3427C IN INSERTION SEQUENCE-RELATED"/>
    <property type="match status" value="1"/>
</dbReference>
<gene>
    <name evidence="2" type="ORF">AAIG39_21300</name>
</gene>
<evidence type="ECO:0000259" key="1">
    <source>
        <dbReference type="Pfam" id="PF01695"/>
    </source>
</evidence>
<dbReference type="GO" id="GO:0005524">
    <property type="term" value="F:ATP binding"/>
    <property type="evidence" value="ECO:0007669"/>
    <property type="project" value="UniProtKB-KW"/>
</dbReference>
<name>A0ABU9VBY7_9ENTR</name>
<feature type="domain" description="IstB-like ATP-binding" evidence="1">
    <location>
        <begin position="149"/>
        <end position="274"/>
    </location>
</feature>
<reference evidence="2 3" key="1">
    <citation type="submission" date="2024-02" db="EMBL/GenBank/DDBJ databases">
        <title>Whole genome of MDR Enterobacteriaceae from southern Thailand.</title>
        <authorList>
            <person name="Surachat K."/>
        </authorList>
    </citation>
    <scope>NUCLEOTIDE SEQUENCE [LARGE SCALE GENOMIC DNA]</scope>
    <source>
        <strain evidence="2 3">PSU_29</strain>
    </source>
</reference>
<organism evidence="2 3">
    <name type="scientific">Phytobacter palmae</name>
    <dbReference type="NCBI Taxonomy" id="1855371"/>
    <lineage>
        <taxon>Bacteria</taxon>
        <taxon>Pseudomonadati</taxon>
        <taxon>Pseudomonadota</taxon>
        <taxon>Gammaproteobacteria</taxon>
        <taxon>Enterobacterales</taxon>
        <taxon>Enterobacteriaceae</taxon>
        <taxon>Phytobacter</taxon>
    </lineage>
</organism>
<dbReference type="Gene3D" id="3.40.50.300">
    <property type="entry name" value="P-loop containing nucleotide triphosphate hydrolases"/>
    <property type="match status" value="1"/>
</dbReference>
<keyword evidence="3" id="KW-1185">Reference proteome</keyword>
<dbReference type="InterPro" id="IPR027417">
    <property type="entry name" value="P-loop_NTPase"/>
</dbReference>
<comment type="caution">
    <text evidence="2">The sequence shown here is derived from an EMBL/GenBank/DDBJ whole genome shotgun (WGS) entry which is preliminary data.</text>
</comment>
<dbReference type="EMBL" id="JBCIVJ010000023">
    <property type="protein sequence ID" value="MEN0581518.1"/>
    <property type="molecule type" value="Genomic_DNA"/>
</dbReference>
<keyword evidence="2" id="KW-0547">Nucleotide-binding</keyword>
<evidence type="ECO:0000313" key="3">
    <source>
        <dbReference type="Proteomes" id="UP001411173"/>
    </source>
</evidence>
<dbReference type="InterPro" id="IPR002611">
    <property type="entry name" value="IstB_ATP-bd"/>
</dbReference>
<evidence type="ECO:0000313" key="2">
    <source>
        <dbReference type="EMBL" id="MEN0581518.1"/>
    </source>
</evidence>
<protein>
    <submittedName>
        <fullName evidence="2">ATP-binding protein</fullName>
    </submittedName>
</protein>